<reference evidence="3 4" key="1">
    <citation type="submission" date="2014-01" db="EMBL/GenBank/DDBJ databases">
        <title>Full genme sequencing of cellulolytic bacterium Gynuella sunshinyii YC6258T gen. nov., sp. nov.</title>
        <authorList>
            <person name="Khan H."/>
            <person name="Chung E.J."/>
            <person name="Chung Y.R."/>
        </authorList>
    </citation>
    <scope>NUCLEOTIDE SEQUENCE [LARGE SCALE GENOMIC DNA]</scope>
    <source>
        <strain evidence="3 4">YC6258</strain>
    </source>
</reference>
<dbReference type="EMBL" id="CP007142">
    <property type="protein sequence ID" value="AJQ93181.1"/>
    <property type="molecule type" value="Genomic_DNA"/>
</dbReference>
<dbReference type="RefSeq" id="WP_044616061.1">
    <property type="nucleotide sequence ID" value="NZ_CP007142.1"/>
</dbReference>
<dbReference type="SUPFAM" id="SSF53850">
    <property type="entry name" value="Periplasmic binding protein-like II"/>
    <property type="match status" value="1"/>
</dbReference>
<evidence type="ECO:0000256" key="1">
    <source>
        <dbReference type="SAM" id="SignalP"/>
    </source>
</evidence>
<dbReference type="Gene3D" id="3.40.190.10">
    <property type="entry name" value="Periplasmic binding protein-like II"/>
    <property type="match status" value="2"/>
</dbReference>
<accession>A0A0C5VG65</accession>
<dbReference type="AlphaFoldDB" id="A0A0C5VG65"/>
<evidence type="ECO:0000259" key="2">
    <source>
        <dbReference type="Pfam" id="PF00497"/>
    </source>
</evidence>
<dbReference type="Pfam" id="PF00497">
    <property type="entry name" value="SBP_bac_3"/>
    <property type="match status" value="1"/>
</dbReference>
<organism evidence="3 4">
    <name type="scientific">Gynuella sunshinyii YC6258</name>
    <dbReference type="NCBI Taxonomy" id="1445510"/>
    <lineage>
        <taxon>Bacteria</taxon>
        <taxon>Pseudomonadati</taxon>
        <taxon>Pseudomonadota</taxon>
        <taxon>Gammaproteobacteria</taxon>
        <taxon>Oceanospirillales</taxon>
        <taxon>Saccharospirillaceae</taxon>
        <taxon>Gynuella</taxon>
    </lineage>
</organism>
<protein>
    <submittedName>
        <fullName evidence="3">ABC-type amino acid transport/signal transduction system, periplasmic component/domain</fullName>
    </submittedName>
</protein>
<evidence type="ECO:0000313" key="4">
    <source>
        <dbReference type="Proteomes" id="UP000032266"/>
    </source>
</evidence>
<dbReference type="HOGENOM" id="CLU_1136795_0_0_6"/>
<dbReference type="InterPro" id="IPR001638">
    <property type="entry name" value="Solute-binding_3/MltF_N"/>
</dbReference>
<evidence type="ECO:0000313" key="3">
    <source>
        <dbReference type="EMBL" id="AJQ93181.1"/>
    </source>
</evidence>
<sequence>MKKIFFSLTVFVLFGFQNANSETVKVMLEPFPPLITEDGKGLSVDFLREVEKISDLKFEIMIVNYARAKSELQSGNVDLIGHTPYEMEVPEFYTYSQELKWSINSPADLYSLDAAKISEDSFRTLKRIGTPKGNEGVFSEILAIPVGQFVGGNSVESLLKMLESGRIDALLFERASVMNTMQSQSIHGVYYRNAVHIPIGFAVQKTAKGDQLKTKLESLFKQVDQDKVYEPVNKYWKLSDEGKI</sequence>
<keyword evidence="1" id="KW-0732">Signal</keyword>
<proteinExistence type="predicted"/>
<dbReference type="KEGG" id="gsn:YC6258_01133"/>
<feature type="signal peptide" evidence="1">
    <location>
        <begin position="1"/>
        <end position="21"/>
    </location>
</feature>
<dbReference type="Proteomes" id="UP000032266">
    <property type="component" value="Chromosome"/>
</dbReference>
<feature type="domain" description="Solute-binding protein family 3/N-terminal" evidence="2">
    <location>
        <begin position="31"/>
        <end position="236"/>
    </location>
</feature>
<name>A0A0C5VG65_9GAMM</name>
<gene>
    <name evidence="3" type="ORF">YC6258_01133</name>
</gene>
<keyword evidence="4" id="KW-1185">Reference proteome</keyword>
<feature type="chain" id="PRO_5002183672" evidence="1">
    <location>
        <begin position="22"/>
        <end position="244"/>
    </location>
</feature>